<gene>
    <name evidence="1" type="ORF">UFOVP1009_1</name>
</gene>
<reference evidence="1" key="1">
    <citation type="submission" date="2020-05" db="EMBL/GenBank/DDBJ databases">
        <authorList>
            <person name="Chiriac C."/>
            <person name="Salcher M."/>
            <person name="Ghai R."/>
            <person name="Kavagutti S V."/>
        </authorList>
    </citation>
    <scope>NUCLEOTIDE SEQUENCE</scope>
</reference>
<dbReference type="EMBL" id="LR796957">
    <property type="protein sequence ID" value="CAB4177839.1"/>
    <property type="molecule type" value="Genomic_DNA"/>
</dbReference>
<protein>
    <recommendedName>
        <fullName evidence="2">DUF551 domain-containing protein</fullName>
    </recommendedName>
</protein>
<evidence type="ECO:0000313" key="1">
    <source>
        <dbReference type="EMBL" id="CAB4177839.1"/>
    </source>
</evidence>
<proteinExistence type="predicted"/>
<evidence type="ECO:0008006" key="2">
    <source>
        <dbReference type="Google" id="ProtNLM"/>
    </source>
</evidence>
<feature type="non-terminal residue" evidence="1">
    <location>
        <position position="100"/>
    </location>
</feature>
<organism evidence="1">
    <name type="scientific">uncultured Caudovirales phage</name>
    <dbReference type="NCBI Taxonomy" id="2100421"/>
    <lineage>
        <taxon>Viruses</taxon>
        <taxon>Duplodnaviria</taxon>
        <taxon>Heunggongvirae</taxon>
        <taxon>Uroviricota</taxon>
        <taxon>Caudoviricetes</taxon>
        <taxon>Peduoviridae</taxon>
        <taxon>Maltschvirus</taxon>
        <taxon>Maltschvirus maltsch</taxon>
    </lineage>
</organism>
<sequence>MKKHSIWESIETAPRDGTAIIGYQALNHRSEPDIKVWMIEVIYFNTFAQSWRVWDFFSKMMDEEVFPTHWMHMPEPPIYSKPQIQTTSNFPHHRIQYMGD</sequence>
<name>A0A6J5Q0X9_9CAUD</name>
<accession>A0A6J5Q0X9</accession>